<dbReference type="RefSeq" id="WP_336807790.1">
    <property type="nucleotide sequence ID" value="NZ_JBBBNY010000006.1"/>
</dbReference>
<proteinExistence type="predicted"/>
<evidence type="ECO:0000313" key="1">
    <source>
        <dbReference type="EMBL" id="MEI7037163.1"/>
    </source>
</evidence>
<comment type="caution">
    <text evidence="1">The sequence shown here is derived from an EMBL/GenBank/DDBJ whole genome shotgun (WGS) entry which is preliminary data.</text>
</comment>
<keyword evidence="2" id="KW-1185">Reference proteome</keyword>
<evidence type="ECO:0000313" key="2">
    <source>
        <dbReference type="Proteomes" id="UP001381174"/>
    </source>
</evidence>
<organism evidence="1 2">
    <name type="scientific">Fulvimonas yonginensis</name>
    <dbReference type="NCBI Taxonomy" id="1495200"/>
    <lineage>
        <taxon>Bacteria</taxon>
        <taxon>Pseudomonadati</taxon>
        <taxon>Pseudomonadota</taxon>
        <taxon>Gammaproteobacteria</taxon>
        <taxon>Lysobacterales</taxon>
        <taxon>Rhodanobacteraceae</taxon>
        <taxon>Fulvimonas</taxon>
    </lineage>
</organism>
<dbReference type="EMBL" id="JBBBNY010000006">
    <property type="protein sequence ID" value="MEI7037163.1"/>
    <property type="molecule type" value="Genomic_DNA"/>
</dbReference>
<dbReference type="Proteomes" id="UP001381174">
    <property type="component" value="Unassembled WGS sequence"/>
</dbReference>
<protein>
    <submittedName>
        <fullName evidence="1">Uncharacterized protein</fullName>
    </submittedName>
</protein>
<gene>
    <name evidence="1" type="ORF">WAT24_10385</name>
</gene>
<sequence length="378" mass="41408">MSHADTATAAELMMQFAVRTGLVPGTVPVRYLWTDAFAACNFQTLAELGAGSPFETLAGRTVAQVHEVLGHFREDDRRRGWLRGAHGQADEQHPTRAGLRIGKPLPERRADEAFDDRLGWNRDGQYFHYLTRWMQALDTLACRRGVPHLHRWACELAETAHRAFTHAARGGDLRMYWQMSTDLSRPLVATMGQHDPLDGRVTALTLRATGQALGESFAAGLERAAKDYAAMLERCPLVTADPLGLGGLLMDAARLERLLPADEGTVRPLDRVLESAETSLAYGQVPLQASAETLLGFRELGLAIGLGAVQRLAQRGAAGPLADAPRTRQRVDRLRARAPLRSAIQAFWLKPANRAAATWTARRDISEVMLASSLLASP</sequence>
<accession>A0ABU8JD13</accession>
<name>A0ABU8JD13_9GAMM</name>
<reference evidence="1 2" key="1">
    <citation type="journal article" date="2014" name="Int. J. Syst. Evol. Microbiol.">
        <title>Fulvimonas yonginensis sp. nov., isolated from greenhouse soil, and emended description of the genus Fulvimonas.</title>
        <authorList>
            <person name="Ahn J.H."/>
            <person name="Kim S.J."/>
            <person name="Weon H.Y."/>
            <person name="Hong S.B."/>
            <person name="Seok S.J."/>
            <person name="Kwon S.W."/>
        </authorList>
    </citation>
    <scope>NUCLEOTIDE SEQUENCE [LARGE SCALE GENOMIC DNA]</scope>
    <source>
        <strain evidence="1 2">KACC 16952</strain>
    </source>
</reference>